<evidence type="ECO:0000259" key="4">
    <source>
        <dbReference type="Pfam" id="PF00685"/>
    </source>
</evidence>
<proteinExistence type="inferred from homology"/>
<dbReference type="Gene3D" id="3.40.50.300">
    <property type="entry name" value="P-loop containing nucleotide triphosphate hydrolases"/>
    <property type="match status" value="2"/>
</dbReference>
<dbReference type="Pfam" id="PF00685">
    <property type="entry name" value="Sulfotransfer_1"/>
    <property type="match status" value="1"/>
</dbReference>
<dbReference type="PANTHER" id="PTHR11783">
    <property type="entry name" value="SULFOTRANSFERASE SULT"/>
    <property type="match status" value="1"/>
</dbReference>
<reference evidence="5" key="1">
    <citation type="submission" date="2025-08" db="UniProtKB">
        <authorList>
            <consortium name="Ensembl"/>
        </authorList>
    </citation>
    <scope>IDENTIFICATION</scope>
</reference>
<evidence type="ECO:0000256" key="2">
    <source>
        <dbReference type="ARBA" id="ARBA00022679"/>
    </source>
</evidence>
<feature type="domain" description="Sulfotransferase" evidence="4">
    <location>
        <begin position="43"/>
        <end position="197"/>
    </location>
</feature>
<evidence type="ECO:0000256" key="3">
    <source>
        <dbReference type="RuleBase" id="RU361155"/>
    </source>
</evidence>
<dbReference type="InterPro" id="IPR027417">
    <property type="entry name" value="P-loop_NTPase"/>
</dbReference>
<evidence type="ECO:0000256" key="1">
    <source>
        <dbReference type="ARBA" id="ARBA00005771"/>
    </source>
</evidence>
<dbReference type="EC" id="2.8.2.-" evidence="3"/>
<dbReference type="InterPro" id="IPR000863">
    <property type="entry name" value="Sulfotransferase_dom"/>
</dbReference>
<dbReference type="Ensembl" id="ENSCABT00000014598.1">
    <property type="protein sequence ID" value="ENSCABP00000013306.1"/>
    <property type="gene ID" value="ENSCABG00000009982.1"/>
</dbReference>
<keyword evidence="6" id="KW-1185">Reference proteome</keyword>
<dbReference type="OMA" id="KEMVGCT"/>
<comment type="similarity">
    <text evidence="1 3">Belongs to the sulfotransferase 1 family.</text>
</comment>
<reference evidence="5" key="2">
    <citation type="submission" date="2025-09" db="UniProtKB">
        <authorList>
            <consortium name="Ensembl"/>
        </authorList>
    </citation>
    <scope>IDENTIFICATION</scope>
</reference>
<name>A0A8C0H3S5_CHEAB</name>
<evidence type="ECO:0000313" key="5">
    <source>
        <dbReference type="Ensembl" id="ENSCABP00000013306.1"/>
    </source>
</evidence>
<accession>A0A8C0H3S5</accession>
<dbReference type="GO" id="GO:0008146">
    <property type="term" value="F:sulfotransferase activity"/>
    <property type="evidence" value="ECO:0007669"/>
    <property type="project" value="InterPro"/>
</dbReference>
<sequence length="254" mass="29580">MTTARKKFIERLDQAMATAEKMNPEDLLAETFKALESFEARSDDVLLVGYPKTGTNWIIHILRDLVTTSAKKNEEEMKRMKQDEEIVEYTYLEFGDPGKFQRIKKLSSRRVFATHIFPHMLPTSIFKNNVKDIAVSYFHFSNSMPSLPSFQTWDEFFNAFLNGKVSWGSYFDHIIEWNKHFDDENIMSSFQTMKENSHKTHGAFGNVLFRKGSVSDWKNLFTEAQNQEMDKKFEESLAGTKLGAKMKYGVYRKA</sequence>
<dbReference type="Proteomes" id="UP000694404">
    <property type="component" value="Unplaced"/>
</dbReference>
<organism evidence="5 6">
    <name type="scientific">Chelonoidis abingdonii</name>
    <name type="common">Abingdon island giant tortoise</name>
    <name type="synonym">Testudo abingdonii</name>
    <dbReference type="NCBI Taxonomy" id="106734"/>
    <lineage>
        <taxon>Eukaryota</taxon>
        <taxon>Metazoa</taxon>
        <taxon>Chordata</taxon>
        <taxon>Craniata</taxon>
        <taxon>Vertebrata</taxon>
        <taxon>Euteleostomi</taxon>
        <taxon>Archelosauria</taxon>
        <taxon>Testudinata</taxon>
        <taxon>Testudines</taxon>
        <taxon>Cryptodira</taxon>
        <taxon>Durocryptodira</taxon>
        <taxon>Testudinoidea</taxon>
        <taxon>Testudinidae</taxon>
        <taxon>Chelonoidis</taxon>
    </lineage>
</organism>
<dbReference type="AlphaFoldDB" id="A0A8C0H3S5"/>
<evidence type="ECO:0000313" key="6">
    <source>
        <dbReference type="Proteomes" id="UP000694404"/>
    </source>
</evidence>
<dbReference type="GeneTree" id="ENSGT00940000165210"/>
<keyword evidence="2 3" id="KW-0808">Transferase</keyword>
<protein>
    <recommendedName>
        <fullName evidence="3">Sulfotransferase</fullName>
        <ecNumber evidence="3">2.8.2.-</ecNumber>
    </recommendedName>
</protein>
<dbReference type="SUPFAM" id="SSF52540">
    <property type="entry name" value="P-loop containing nucleoside triphosphate hydrolases"/>
    <property type="match status" value="1"/>
</dbReference>